<organism evidence="2 3">
    <name type="scientific">Isoptericola sediminis</name>
    <dbReference type="NCBI Taxonomy" id="2733572"/>
    <lineage>
        <taxon>Bacteria</taxon>
        <taxon>Bacillati</taxon>
        <taxon>Actinomycetota</taxon>
        <taxon>Actinomycetes</taxon>
        <taxon>Micrococcales</taxon>
        <taxon>Promicromonosporaceae</taxon>
        <taxon>Isoptericola</taxon>
    </lineage>
</organism>
<feature type="compositionally biased region" description="Basic and acidic residues" evidence="1">
    <location>
        <begin position="43"/>
        <end position="54"/>
    </location>
</feature>
<evidence type="ECO:0000313" key="2">
    <source>
        <dbReference type="EMBL" id="NNU28502.1"/>
    </source>
</evidence>
<dbReference type="RefSeq" id="WP_171248037.1">
    <property type="nucleotide sequence ID" value="NZ_JABFAJ010000024.1"/>
</dbReference>
<evidence type="ECO:0000313" key="3">
    <source>
        <dbReference type="Proteomes" id="UP000557204"/>
    </source>
</evidence>
<reference evidence="2 3" key="1">
    <citation type="submission" date="2020-05" db="EMBL/GenBank/DDBJ databases">
        <title>Genome sequence of Isoptericola sp. JC619 isolated from Chilika lagoon, India.</title>
        <authorList>
            <person name="Kumar D."/>
            <person name="Appam K."/>
            <person name="Gandham S."/>
            <person name="Uppada J."/>
            <person name="Sasikala C."/>
            <person name="Venkata Ramana C."/>
        </authorList>
    </citation>
    <scope>NUCLEOTIDE SEQUENCE [LARGE SCALE GENOMIC DNA]</scope>
    <source>
        <strain evidence="2 3">JC619</strain>
    </source>
</reference>
<gene>
    <name evidence="2" type="ORF">HLI28_13255</name>
</gene>
<accession>A0A849JYZ5</accession>
<dbReference type="EMBL" id="JABFAJ010000024">
    <property type="protein sequence ID" value="NNU28502.1"/>
    <property type="molecule type" value="Genomic_DNA"/>
</dbReference>
<dbReference type="Proteomes" id="UP000557204">
    <property type="component" value="Unassembled WGS sequence"/>
</dbReference>
<sequence>MSEYSSSTQYWFNTETGQVETAKEKSSWTHLLGPYATREEAQHALDNAARRNEEWEAEDEDWRR</sequence>
<feature type="region of interest" description="Disordered" evidence="1">
    <location>
        <begin position="43"/>
        <end position="64"/>
    </location>
</feature>
<protein>
    <submittedName>
        <fullName evidence="2">SPOR domain-containing protein</fullName>
    </submittedName>
</protein>
<name>A0A849JYZ5_9MICO</name>
<keyword evidence="3" id="KW-1185">Reference proteome</keyword>
<comment type="caution">
    <text evidence="2">The sequence shown here is derived from an EMBL/GenBank/DDBJ whole genome shotgun (WGS) entry which is preliminary data.</text>
</comment>
<evidence type="ECO:0000256" key="1">
    <source>
        <dbReference type="SAM" id="MobiDB-lite"/>
    </source>
</evidence>
<proteinExistence type="predicted"/>
<feature type="compositionally biased region" description="Acidic residues" evidence="1">
    <location>
        <begin position="55"/>
        <end position="64"/>
    </location>
</feature>
<dbReference type="AlphaFoldDB" id="A0A849JYZ5"/>